<keyword evidence="1" id="KW-0812">Transmembrane</keyword>
<evidence type="ECO:0000256" key="1">
    <source>
        <dbReference type="SAM" id="Phobius"/>
    </source>
</evidence>
<keyword evidence="1" id="KW-1133">Transmembrane helix</keyword>
<dbReference type="AlphaFoldDB" id="X1RB58"/>
<organism evidence="2">
    <name type="scientific">marine sediment metagenome</name>
    <dbReference type="NCBI Taxonomy" id="412755"/>
    <lineage>
        <taxon>unclassified sequences</taxon>
        <taxon>metagenomes</taxon>
        <taxon>ecological metagenomes</taxon>
    </lineage>
</organism>
<reference evidence="2" key="1">
    <citation type="journal article" date="2014" name="Front. Microbiol.">
        <title>High frequency of phylogenetically diverse reductive dehalogenase-homologous genes in deep subseafloor sedimentary metagenomes.</title>
        <authorList>
            <person name="Kawai M."/>
            <person name="Futagami T."/>
            <person name="Toyoda A."/>
            <person name="Takaki Y."/>
            <person name="Nishi S."/>
            <person name="Hori S."/>
            <person name="Arai W."/>
            <person name="Tsubouchi T."/>
            <person name="Morono Y."/>
            <person name="Uchiyama I."/>
            <person name="Ito T."/>
            <person name="Fujiyama A."/>
            <person name="Inagaki F."/>
            <person name="Takami H."/>
        </authorList>
    </citation>
    <scope>NUCLEOTIDE SEQUENCE</scope>
    <source>
        <strain evidence="2">Expedition CK06-06</strain>
    </source>
</reference>
<feature type="non-terminal residue" evidence="2">
    <location>
        <position position="1"/>
    </location>
</feature>
<protein>
    <submittedName>
        <fullName evidence="2">Uncharacterized protein</fullName>
    </submittedName>
</protein>
<proteinExistence type="predicted"/>
<comment type="caution">
    <text evidence="2">The sequence shown here is derived from an EMBL/GenBank/DDBJ whole genome shotgun (WGS) entry which is preliminary data.</text>
</comment>
<gene>
    <name evidence="2" type="ORF">S06H3_58182</name>
</gene>
<feature type="transmembrane region" description="Helical" evidence="1">
    <location>
        <begin position="18"/>
        <end position="37"/>
    </location>
</feature>
<accession>X1RB58</accession>
<name>X1RB58_9ZZZZ</name>
<keyword evidence="1" id="KW-0472">Membrane</keyword>
<sequence length="41" mass="4725">VVAYGELLWDILPNDTVLIVYIAIMSRQSIFVILFELNADR</sequence>
<dbReference type="EMBL" id="BARV01037637">
    <property type="protein sequence ID" value="GAI52824.1"/>
    <property type="molecule type" value="Genomic_DNA"/>
</dbReference>
<evidence type="ECO:0000313" key="2">
    <source>
        <dbReference type="EMBL" id="GAI52824.1"/>
    </source>
</evidence>